<feature type="transmembrane region" description="Helical" evidence="6">
    <location>
        <begin position="284"/>
        <end position="304"/>
    </location>
</feature>
<reference evidence="8 9" key="1">
    <citation type="submission" date="2023-09" db="EMBL/GenBank/DDBJ databases">
        <title>Genome completion map analysis of the actinomycetes C11-1.</title>
        <authorList>
            <person name="Qin P."/>
            <person name="Guan P."/>
        </authorList>
    </citation>
    <scope>NUCLEOTIDE SEQUENCE [LARGE SCALE GENOMIC DNA]</scope>
    <source>
        <strain evidence="8 9">C11-1</strain>
    </source>
</reference>
<keyword evidence="4 6" id="KW-1133">Transmembrane helix</keyword>
<keyword evidence="3 6" id="KW-0812">Transmembrane</keyword>
<proteinExistence type="predicted"/>
<evidence type="ECO:0000256" key="2">
    <source>
        <dbReference type="ARBA" id="ARBA00022475"/>
    </source>
</evidence>
<evidence type="ECO:0000256" key="3">
    <source>
        <dbReference type="ARBA" id="ARBA00022692"/>
    </source>
</evidence>
<evidence type="ECO:0000313" key="8">
    <source>
        <dbReference type="EMBL" id="WNF27848.1"/>
    </source>
</evidence>
<name>A0ABY9VW66_9ACTN</name>
<gene>
    <name evidence="8" type="ORF">RI138_14020</name>
</gene>
<keyword evidence="2" id="KW-1003">Cell membrane</keyword>
<evidence type="ECO:0000259" key="7">
    <source>
        <dbReference type="Pfam" id="PF00482"/>
    </source>
</evidence>
<evidence type="ECO:0000256" key="6">
    <source>
        <dbReference type="SAM" id="Phobius"/>
    </source>
</evidence>
<feature type="domain" description="Type II secretion system protein GspF" evidence="7">
    <location>
        <begin position="169"/>
        <end position="266"/>
    </location>
</feature>
<keyword evidence="5 6" id="KW-0472">Membrane</keyword>
<protein>
    <submittedName>
        <fullName evidence="8">Type II secretion system F family protein</fullName>
    </submittedName>
</protein>
<accession>A0ABY9VW66</accession>
<dbReference type="InterPro" id="IPR018076">
    <property type="entry name" value="T2SS_GspF_dom"/>
</dbReference>
<dbReference type="EMBL" id="CP134500">
    <property type="protein sequence ID" value="WNF27848.1"/>
    <property type="molecule type" value="Genomic_DNA"/>
</dbReference>
<dbReference type="PANTHER" id="PTHR35007:SF4">
    <property type="entry name" value="CONSERVED TRANSMEMBRANE PROTEIN-RELATED"/>
    <property type="match status" value="1"/>
</dbReference>
<organism evidence="8 9">
    <name type="scientific">Streptomyces durocortorensis</name>
    <dbReference type="NCBI Taxonomy" id="2811104"/>
    <lineage>
        <taxon>Bacteria</taxon>
        <taxon>Bacillati</taxon>
        <taxon>Actinomycetota</taxon>
        <taxon>Actinomycetes</taxon>
        <taxon>Kitasatosporales</taxon>
        <taxon>Streptomycetaceae</taxon>
        <taxon>Streptomyces</taxon>
    </lineage>
</organism>
<evidence type="ECO:0000256" key="5">
    <source>
        <dbReference type="ARBA" id="ARBA00023136"/>
    </source>
</evidence>
<evidence type="ECO:0000313" key="9">
    <source>
        <dbReference type="Proteomes" id="UP001303236"/>
    </source>
</evidence>
<feature type="transmembrane region" description="Helical" evidence="6">
    <location>
        <begin position="247"/>
        <end position="272"/>
    </location>
</feature>
<dbReference type="PANTHER" id="PTHR35007">
    <property type="entry name" value="INTEGRAL MEMBRANE PROTEIN-RELATED"/>
    <property type="match status" value="1"/>
</dbReference>
<sequence length="313" mass="32550">MTGGTSVQATHIAALCAGSAVWLTMMRDPGARRARVLFVGVRPEPRRSWSRWPGLPKAWDRLRELTGRRREWWCVPIAVLLAVLGGSVLPLAAGAVAVPLVRRWLRGRAGRRERERRADVVASLCGAVVGELRAGQEPGQALLAALRDCEAAGRDGVADGGASVSARPGAWLGDAEAAVLAAARFGGDVPRALRQAAEGAGLEGLSGMAACWRVAVDGGAGLAAGLDRLETALREDRRRREALRAQLAGAWSTVVVLALLPVAGLGLGAALGAEPLRVLLHSPGGLVCLAVGGFLEAAGLFWACRIVRGGEAT</sequence>
<feature type="transmembrane region" description="Helical" evidence="6">
    <location>
        <begin position="77"/>
        <end position="101"/>
    </location>
</feature>
<evidence type="ECO:0000256" key="1">
    <source>
        <dbReference type="ARBA" id="ARBA00004651"/>
    </source>
</evidence>
<evidence type="ECO:0000256" key="4">
    <source>
        <dbReference type="ARBA" id="ARBA00022989"/>
    </source>
</evidence>
<comment type="subcellular location">
    <subcellularLocation>
        <location evidence="1">Cell membrane</location>
        <topology evidence="1">Multi-pass membrane protein</topology>
    </subcellularLocation>
</comment>
<dbReference type="Proteomes" id="UP001303236">
    <property type="component" value="Chromosome"/>
</dbReference>
<keyword evidence="9" id="KW-1185">Reference proteome</keyword>
<dbReference type="Pfam" id="PF00482">
    <property type="entry name" value="T2SSF"/>
    <property type="match status" value="1"/>
</dbReference>